<evidence type="ECO:0000313" key="2">
    <source>
        <dbReference type="EMBL" id="AJI24661.1"/>
    </source>
</evidence>
<reference evidence="2 3" key="1">
    <citation type="journal article" date="2015" name="Genome Announc.">
        <title>Complete genome sequences for 35 biothreat assay-relevant bacillus species.</title>
        <authorList>
            <person name="Johnson S.L."/>
            <person name="Daligault H.E."/>
            <person name="Davenport K.W."/>
            <person name="Jaissle J."/>
            <person name="Frey K.G."/>
            <person name="Ladner J.T."/>
            <person name="Broomall S.M."/>
            <person name="Bishop-Lilly K.A."/>
            <person name="Bruce D.C."/>
            <person name="Gibbons H.S."/>
            <person name="Coyne S.R."/>
            <person name="Lo C.C."/>
            <person name="Meincke L."/>
            <person name="Munk A.C."/>
            <person name="Koroleva G.I."/>
            <person name="Rosenzweig C.N."/>
            <person name="Palacios G.F."/>
            <person name="Redden C.L."/>
            <person name="Minogue T.D."/>
            <person name="Chain P.S."/>
        </authorList>
    </citation>
    <scope>NUCLEOTIDE SEQUENCE [LARGE SCALE GENOMIC DNA]</scope>
    <source>
        <strain evidence="3">ATCC 14581 / DSM 32 / JCM 2506 / NBRC 15308 / NCIMB 9376 / NCTC 10342 / NRRL B-14308 / VKM B-512</strain>
    </source>
</reference>
<dbReference type="RefSeq" id="WP_034653145.1">
    <property type="nucleotide sequence ID" value="NZ_BCVB01000002.1"/>
</dbReference>
<dbReference type="Pfam" id="PF02698">
    <property type="entry name" value="DUF218"/>
    <property type="match status" value="1"/>
</dbReference>
<dbReference type="InterPro" id="IPR003848">
    <property type="entry name" value="DUF218"/>
</dbReference>
<dbReference type="KEGG" id="bmeg:BG04_3934"/>
<dbReference type="Gene3D" id="3.40.50.620">
    <property type="entry name" value="HUPs"/>
    <property type="match status" value="1"/>
</dbReference>
<protein>
    <recommendedName>
        <fullName evidence="1">DUF218 domain-containing protein</fullName>
    </recommendedName>
</protein>
<dbReference type="AlphaFoldDB" id="A0A0B6AMC0"/>
<dbReference type="HOGENOM" id="CLU_102863_3_0_9"/>
<evidence type="ECO:0000259" key="1">
    <source>
        <dbReference type="Pfam" id="PF02698"/>
    </source>
</evidence>
<sequence>MQKIKGKRIKISIFMLGLGIVFFLFAGKELVVNEKPVKSDVIIVLSGDNDRLEKGIELYKKGYASHLILSNGQENNFYHQAKESGVPENSIILENHATSTTENAKFTKRLMMNYHFQSAIVVSSNYHMKRVEKNFNKEFKDTQIQLTYCSSGSRYYNPQRWWETALNRKVTYTEYVKLIGNYFGFSGKKSKELLREFI</sequence>
<dbReference type="GO" id="GO:0005886">
    <property type="term" value="C:plasma membrane"/>
    <property type="evidence" value="ECO:0007669"/>
    <property type="project" value="TreeGrafter"/>
</dbReference>
<proteinExistence type="predicted"/>
<evidence type="ECO:0000313" key="3">
    <source>
        <dbReference type="Proteomes" id="UP000031829"/>
    </source>
</evidence>
<name>A0A0B6AMC0_PRIM2</name>
<dbReference type="PANTHER" id="PTHR30336:SF20">
    <property type="entry name" value="DUF218 DOMAIN-CONTAINING PROTEIN"/>
    <property type="match status" value="1"/>
</dbReference>
<dbReference type="InterPro" id="IPR014729">
    <property type="entry name" value="Rossmann-like_a/b/a_fold"/>
</dbReference>
<dbReference type="Proteomes" id="UP000031829">
    <property type="component" value="Chromosome"/>
</dbReference>
<dbReference type="CDD" id="cd06259">
    <property type="entry name" value="YdcF-like"/>
    <property type="match status" value="1"/>
</dbReference>
<dbReference type="PANTHER" id="PTHR30336">
    <property type="entry name" value="INNER MEMBRANE PROTEIN, PROBABLE PERMEASE"/>
    <property type="match status" value="1"/>
</dbReference>
<accession>A0A0B6AMC0</accession>
<gene>
    <name evidence="2" type="ORF">BG04_3934</name>
</gene>
<dbReference type="InterPro" id="IPR051599">
    <property type="entry name" value="Cell_Envelope_Assoc"/>
</dbReference>
<organism evidence="2 3">
    <name type="scientific">Priestia megaterium (strain ATCC 14581 / DSM 32 / CCUG 1817 / JCM 2506 / NBRC 15308 / NCIMB 9376 / NCTC 10342 / NRRL B-14308 / VKM B-512 / Ford 19)</name>
    <name type="common">Bacillus megaterium</name>
    <dbReference type="NCBI Taxonomy" id="1348623"/>
    <lineage>
        <taxon>Bacteria</taxon>
        <taxon>Bacillati</taxon>
        <taxon>Bacillota</taxon>
        <taxon>Bacilli</taxon>
        <taxon>Bacillales</taxon>
        <taxon>Bacillaceae</taxon>
        <taxon>Priestia</taxon>
    </lineage>
</organism>
<dbReference type="GeneID" id="93641971"/>
<feature type="domain" description="DUF218" evidence="1">
    <location>
        <begin position="40"/>
        <end position="143"/>
    </location>
</feature>
<dbReference type="EMBL" id="CP009920">
    <property type="protein sequence ID" value="AJI24661.1"/>
    <property type="molecule type" value="Genomic_DNA"/>
</dbReference>